<dbReference type="OrthoDB" id="2301346at2"/>
<dbReference type="Proteomes" id="UP000019474">
    <property type="component" value="Unassembled WGS sequence"/>
</dbReference>
<organism evidence="1 2">
    <name type="scientific">Fructilactobacillus florum 8D</name>
    <dbReference type="NCBI Taxonomy" id="1221538"/>
    <lineage>
        <taxon>Bacteria</taxon>
        <taxon>Bacillati</taxon>
        <taxon>Bacillota</taxon>
        <taxon>Bacilli</taxon>
        <taxon>Lactobacillales</taxon>
        <taxon>Lactobacillaceae</taxon>
        <taxon>Fructilactobacillus</taxon>
    </lineage>
</organism>
<evidence type="ECO:0000313" key="2">
    <source>
        <dbReference type="Proteomes" id="UP000019474"/>
    </source>
</evidence>
<protein>
    <submittedName>
        <fullName evidence="1">Uncharacterized protein</fullName>
    </submittedName>
</protein>
<name>W9EMD2_9LACO</name>
<accession>W9EMD2</accession>
<dbReference type="RefSeq" id="WP_009166858.1">
    <property type="nucleotide sequence ID" value="NZ_ALXG01000013.1"/>
</dbReference>
<dbReference type="PATRIC" id="fig|1221538.3.peg.296"/>
<proteinExistence type="predicted"/>
<sequence length="115" mass="13307">MSDNSTFSNLETTAKAKAIKSFLPFYIQKLRSDELDVMTTFDKRQVMANINRVIFDASTQATNNLYDFVADYCHENLLMLMQELPQAYFENGNPTTDWDAWYTEQTDQLDPNATL</sequence>
<gene>
    <name evidence="1" type="ORF">B808_288</name>
</gene>
<comment type="caution">
    <text evidence="1">The sequence shown here is derived from an EMBL/GenBank/DDBJ whole genome shotgun (WGS) entry which is preliminary data.</text>
</comment>
<evidence type="ECO:0000313" key="1">
    <source>
        <dbReference type="EMBL" id="ETO40829.1"/>
    </source>
</evidence>
<reference evidence="1 2" key="1">
    <citation type="submission" date="2012-08" db="EMBL/GenBank/DDBJ databases">
        <title>Genome sequencing of Lactobacillus florum 8D.</title>
        <authorList>
            <person name="Kim E.B."/>
            <person name="Marco M.L."/>
        </authorList>
    </citation>
    <scope>NUCLEOTIDE SEQUENCE [LARGE SCALE GENOMIC DNA]</scope>
    <source>
        <strain evidence="1 2">8D</strain>
    </source>
</reference>
<dbReference type="AlphaFoldDB" id="W9EMD2"/>
<keyword evidence="2" id="KW-1185">Reference proteome</keyword>
<dbReference type="EMBL" id="ALXG01000013">
    <property type="protein sequence ID" value="ETO40829.1"/>
    <property type="molecule type" value="Genomic_DNA"/>
</dbReference>